<name>A0A1A9A5N1_9ACTN</name>
<reference evidence="2" key="1">
    <citation type="submission" date="2016-06" db="EMBL/GenBank/DDBJ databases">
        <authorList>
            <person name="Varghese N."/>
            <person name="Submissions Spin"/>
        </authorList>
    </citation>
    <scope>NUCLEOTIDE SEQUENCE [LARGE SCALE GENOMIC DNA]</scope>
    <source>
        <strain evidence="2">DSM 44815</strain>
    </source>
</reference>
<dbReference type="EMBL" id="LT594323">
    <property type="protein sequence ID" value="SBT51427.1"/>
    <property type="molecule type" value="Genomic_DNA"/>
</dbReference>
<dbReference type="RefSeq" id="WP_091669533.1">
    <property type="nucleotide sequence ID" value="NZ_LT594323.1"/>
</dbReference>
<keyword evidence="2" id="KW-1185">Reference proteome</keyword>
<sequence length="133" mass="13928">MGTDPTAAAPGPLELSILDAAYDFPEAVHLLVQPVTRIVVDDGGQQVGARCQPPPERAAVAAALTGLLGRGLVEIVWVEGIEPVRRVPQPEWADLVGQDSTWQSGSALCVSTTPAGDRLVEAAHAGREPTDRC</sequence>
<dbReference type="PATRIC" id="fig|261654.4.peg.5243"/>
<dbReference type="AlphaFoldDB" id="A0A1A9A5N1"/>
<protein>
    <submittedName>
        <fullName evidence="1">Uncharacterized protein</fullName>
    </submittedName>
</protein>
<dbReference type="Proteomes" id="UP000199385">
    <property type="component" value="Chromosome I"/>
</dbReference>
<proteinExistence type="predicted"/>
<gene>
    <name evidence="1" type="ORF">GA0070611_5175</name>
</gene>
<accession>A0A1A9A5N1</accession>
<organism evidence="1 2">
    <name type="scientific">Micromonospora auratinigra</name>
    <dbReference type="NCBI Taxonomy" id="261654"/>
    <lineage>
        <taxon>Bacteria</taxon>
        <taxon>Bacillati</taxon>
        <taxon>Actinomycetota</taxon>
        <taxon>Actinomycetes</taxon>
        <taxon>Micromonosporales</taxon>
        <taxon>Micromonosporaceae</taxon>
        <taxon>Micromonospora</taxon>
    </lineage>
</organism>
<evidence type="ECO:0000313" key="1">
    <source>
        <dbReference type="EMBL" id="SBT51427.1"/>
    </source>
</evidence>
<evidence type="ECO:0000313" key="2">
    <source>
        <dbReference type="Proteomes" id="UP000199385"/>
    </source>
</evidence>